<evidence type="ECO:0000313" key="4">
    <source>
        <dbReference type="Proteomes" id="UP001202180"/>
    </source>
</evidence>
<sequence length="271" mass="29465">MKNYFFKLLFVSITVGSAVVGCNTVDPEQASDSVGSLALSVDNVVGNQDLTLNTQTYKNALGEDFTVTKFNYFISNIRLKKADGTEYALPQANSYFLVEEEKPASQTMTLGGIPAGDYTGMTFLIGVDSLRSLADISQRTGVLDPALNNGMYWEWNSGYVFLKLEGTSPAAPTTDNRAFFYHVGGFGGGYNGKKTINNLRSITLSFNGDVVKVDPSLKPQVRLKADALKVFDGPTKLSIAQNPQVMFVPFSATIADNYASMFSYNRVAANQ</sequence>
<gene>
    <name evidence="3" type="ORF">M0L20_01520</name>
</gene>
<dbReference type="EMBL" id="JALPRF010000001">
    <property type="protein sequence ID" value="MCK8490508.1"/>
    <property type="molecule type" value="Genomic_DNA"/>
</dbReference>
<keyword evidence="4" id="KW-1185">Reference proteome</keyword>
<feature type="signal peptide" evidence="1">
    <location>
        <begin position="1"/>
        <end position="17"/>
    </location>
</feature>
<dbReference type="InterPro" id="IPR046863">
    <property type="entry name" value="MbnP-like_dom"/>
</dbReference>
<keyword evidence="1" id="KW-0732">Signal</keyword>
<dbReference type="PROSITE" id="PS51257">
    <property type="entry name" value="PROKAR_LIPOPROTEIN"/>
    <property type="match status" value="1"/>
</dbReference>
<feature type="domain" description="Copper-binding protein MbnP-like" evidence="2">
    <location>
        <begin position="35"/>
        <end position="246"/>
    </location>
</feature>
<protein>
    <recommendedName>
        <fullName evidence="2">Copper-binding protein MbnP-like domain-containing protein</fullName>
    </recommendedName>
</protein>
<organism evidence="3 4">
    <name type="scientific">Spirosoma liriopis</name>
    <dbReference type="NCBI Taxonomy" id="2937440"/>
    <lineage>
        <taxon>Bacteria</taxon>
        <taxon>Pseudomonadati</taxon>
        <taxon>Bacteroidota</taxon>
        <taxon>Cytophagia</taxon>
        <taxon>Cytophagales</taxon>
        <taxon>Cytophagaceae</taxon>
        <taxon>Spirosoma</taxon>
    </lineage>
</organism>
<dbReference type="Pfam" id="PF20243">
    <property type="entry name" value="MbnP"/>
    <property type="match status" value="1"/>
</dbReference>
<proteinExistence type="predicted"/>
<reference evidence="3 4" key="1">
    <citation type="submission" date="2022-04" db="EMBL/GenBank/DDBJ databases">
        <title>Spirosoma sp. strain RP8 genome sequencing and assembly.</title>
        <authorList>
            <person name="Jung Y."/>
        </authorList>
    </citation>
    <scope>NUCLEOTIDE SEQUENCE [LARGE SCALE GENOMIC DNA]</scope>
    <source>
        <strain evidence="3 4">RP8</strain>
    </source>
</reference>
<evidence type="ECO:0000256" key="1">
    <source>
        <dbReference type="SAM" id="SignalP"/>
    </source>
</evidence>
<evidence type="ECO:0000313" key="3">
    <source>
        <dbReference type="EMBL" id="MCK8490508.1"/>
    </source>
</evidence>
<evidence type="ECO:0000259" key="2">
    <source>
        <dbReference type="Pfam" id="PF20243"/>
    </source>
</evidence>
<name>A0ABT0HFQ9_9BACT</name>
<dbReference type="Proteomes" id="UP001202180">
    <property type="component" value="Unassembled WGS sequence"/>
</dbReference>
<comment type="caution">
    <text evidence="3">The sequence shown here is derived from an EMBL/GenBank/DDBJ whole genome shotgun (WGS) entry which is preliminary data.</text>
</comment>
<accession>A0ABT0HFQ9</accession>
<dbReference type="RefSeq" id="WP_248475321.1">
    <property type="nucleotide sequence ID" value="NZ_JALPRF010000001.1"/>
</dbReference>
<feature type="chain" id="PRO_5046113048" description="Copper-binding protein MbnP-like domain-containing protein" evidence="1">
    <location>
        <begin position="18"/>
        <end position="271"/>
    </location>
</feature>